<name>R7S4V4_PUNST</name>
<reference evidence="2" key="1">
    <citation type="journal article" date="2012" name="Science">
        <title>The Paleozoic origin of enzymatic lignin decomposition reconstructed from 31 fungal genomes.</title>
        <authorList>
            <person name="Floudas D."/>
            <person name="Binder M."/>
            <person name="Riley R."/>
            <person name="Barry K."/>
            <person name="Blanchette R.A."/>
            <person name="Henrissat B."/>
            <person name="Martinez A.T."/>
            <person name="Otillar R."/>
            <person name="Spatafora J.W."/>
            <person name="Yadav J.S."/>
            <person name="Aerts A."/>
            <person name="Benoit I."/>
            <person name="Boyd A."/>
            <person name="Carlson A."/>
            <person name="Copeland A."/>
            <person name="Coutinho P.M."/>
            <person name="de Vries R.P."/>
            <person name="Ferreira P."/>
            <person name="Findley K."/>
            <person name="Foster B."/>
            <person name="Gaskell J."/>
            <person name="Glotzer D."/>
            <person name="Gorecki P."/>
            <person name="Heitman J."/>
            <person name="Hesse C."/>
            <person name="Hori C."/>
            <person name="Igarashi K."/>
            <person name="Jurgens J.A."/>
            <person name="Kallen N."/>
            <person name="Kersten P."/>
            <person name="Kohler A."/>
            <person name="Kuees U."/>
            <person name="Kumar T.K.A."/>
            <person name="Kuo A."/>
            <person name="LaButti K."/>
            <person name="Larrondo L.F."/>
            <person name="Lindquist E."/>
            <person name="Ling A."/>
            <person name="Lombard V."/>
            <person name="Lucas S."/>
            <person name="Lundell T."/>
            <person name="Martin R."/>
            <person name="McLaughlin D.J."/>
            <person name="Morgenstern I."/>
            <person name="Morin E."/>
            <person name="Murat C."/>
            <person name="Nagy L.G."/>
            <person name="Nolan M."/>
            <person name="Ohm R.A."/>
            <person name="Patyshakuliyeva A."/>
            <person name="Rokas A."/>
            <person name="Ruiz-Duenas F.J."/>
            <person name="Sabat G."/>
            <person name="Salamov A."/>
            <person name="Samejima M."/>
            <person name="Schmutz J."/>
            <person name="Slot J.C."/>
            <person name="St John F."/>
            <person name="Stenlid J."/>
            <person name="Sun H."/>
            <person name="Sun S."/>
            <person name="Syed K."/>
            <person name="Tsang A."/>
            <person name="Wiebenga A."/>
            <person name="Young D."/>
            <person name="Pisabarro A."/>
            <person name="Eastwood D.C."/>
            <person name="Martin F."/>
            <person name="Cullen D."/>
            <person name="Grigoriev I.V."/>
            <person name="Hibbett D.S."/>
        </authorList>
    </citation>
    <scope>NUCLEOTIDE SEQUENCE [LARGE SCALE GENOMIC DNA]</scope>
    <source>
        <strain evidence="2">HHB-11173 SS5</strain>
    </source>
</reference>
<dbReference type="KEGG" id="psq:PUNSTDRAFT_138109"/>
<dbReference type="OMA" id="TESELCK"/>
<dbReference type="AlphaFoldDB" id="R7S4V4"/>
<evidence type="ECO:0000313" key="1">
    <source>
        <dbReference type="EMBL" id="EIN04919.1"/>
    </source>
</evidence>
<dbReference type="Proteomes" id="UP000054196">
    <property type="component" value="Unassembled WGS sequence"/>
</dbReference>
<protein>
    <recommendedName>
        <fullName evidence="3">JmjC domain-containing protein</fullName>
    </recommendedName>
</protein>
<organism evidence="1 2">
    <name type="scientific">Punctularia strigosozonata (strain HHB-11173)</name>
    <name type="common">White-rot fungus</name>
    <dbReference type="NCBI Taxonomy" id="741275"/>
    <lineage>
        <taxon>Eukaryota</taxon>
        <taxon>Fungi</taxon>
        <taxon>Dikarya</taxon>
        <taxon>Basidiomycota</taxon>
        <taxon>Agaricomycotina</taxon>
        <taxon>Agaricomycetes</taxon>
        <taxon>Corticiales</taxon>
        <taxon>Punctulariaceae</taxon>
        <taxon>Punctularia</taxon>
    </lineage>
</organism>
<evidence type="ECO:0000313" key="2">
    <source>
        <dbReference type="Proteomes" id="UP000054196"/>
    </source>
</evidence>
<dbReference type="RefSeq" id="XP_007387842.1">
    <property type="nucleotide sequence ID" value="XM_007387780.1"/>
</dbReference>
<keyword evidence="2" id="KW-1185">Reference proteome</keyword>
<dbReference type="Gene3D" id="3.60.130.30">
    <property type="match status" value="1"/>
</dbReference>
<dbReference type="OrthoDB" id="3030671at2759"/>
<sequence>MNDGAATSVTDIADRCILYRAATGRYAPAINRLLLEARKHRRPLDPYTSTGYRGSQGSFQQYEYMLHHGSVQNPQMSVGYTNNQAMVDRILEILTPVCNIVNAIFTWIFPRLYAQYVHVNEQIQKRHPCLRPLFYPFCSFCINMEGIQYKLHEDCKNFATGMCYVIPFGDLDYKKEGQLIIKELNMEFEVAPGVPIFFPSALFHHYNSQLIGLGIRGSFVAWTSGSLMQWVDLEGRALDQLTKAEVKDYKCCVKDRIQEGLNLLI</sequence>
<gene>
    <name evidence="1" type="ORF">PUNSTDRAFT_138109</name>
</gene>
<dbReference type="GeneID" id="18879989"/>
<accession>R7S4V4</accession>
<dbReference type="EMBL" id="JH687552">
    <property type="protein sequence ID" value="EIN04919.1"/>
    <property type="molecule type" value="Genomic_DNA"/>
</dbReference>
<proteinExistence type="predicted"/>
<dbReference type="eggNOG" id="ENOG502SNUP">
    <property type="taxonomic scope" value="Eukaryota"/>
</dbReference>
<dbReference type="HOGENOM" id="CLU_1050272_0_0_1"/>
<evidence type="ECO:0008006" key="3">
    <source>
        <dbReference type="Google" id="ProtNLM"/>
    </source>
</evidence>